<evidence type="ECO:0000256" key="1">
    <source>
        <dbReference type="SAM" id="MobiDB-lite"/>
    </source>
</evidence>
<feature type="region of interest" description="Disordered" evidence="1">
    <location>
        <begin position="76"/>
        <end position="208"/>
    </location>
</feature>
<feature type="compositionally biased region" description="Polar residues" evidence="1">
    <location>
        <begin position="380"/>
        <end position="401"/>
    </location>
</feature>
<feature type="compositionally biased region" description="Polar residues" evidence="1">
    <location>
        <begin position="180"/>
        <end position="189"/>
    </location>
</feature>
<feature type="region of interest" description="Disordered" evidence="1">
    <location>
        <begin position="380"/>
        <end position="446"/>
    </location>
</feature>
<protein>
    <submittedName>
        <fullName evidence="2">Uncharacterized protein</fullName>
    </submittedName>
</protein>
<feature type="compositionally biased region" description="Low complexity" evidence="1">
    <location>
        <begin position="112"/>
        <end position="121"/>
    </location>
</feature>
<feature type="compositionally biased region" description="Polar residues" evidence="1">
    <location>
        <begin position="320"/>
        <end position="331"/>
    </location>
</feature>
<dbReference type="Proteomes" id="UP001219525">
    <property type="component" value="Unassembled WGS sequence"/>
</dbReference>
<reference evidence="2" key="1">
    <citation type="submission" date="2023-03" db="EMBL/GenBank/DDBJ databases">
        <title>Massive genome expansion in bonnet fungi (Mycena s.s.) driven by repeated elements and novel gene families across ecological guilds.</title>
        <authorList>
            <consortium name="Lawrence Berkeley National Laboratory"/>
            <person name="Harder C.B."/>
            <person name="Miyauchi S."/>
            <person name="Viragh M."/>
            <person name="Kuo A."/>
            <person name="Thoen E."/>
            <person name="Andreopoulos B."/>
            <person name="Lu D."/>
            <person name="Skrede I."/>
            <person name="Drula E."/>
            <person name="Henrissat B."/>
            <person name="Morin E."/>
            <person name="Kohler A."/>
            <person name="Barry K."/>
            <person name="LaButti K."/>
            <person name="Morin E."/>
            <person name="Salamov A."/>
            <person name="Lipzen A."/>
            <person name="Mereny Z."/>
            <person name="Hegedus B."/>
            <person name="Baldrian P."/>
            <person name="Stursova M."/>
            <person name="Weitz H."/>
            <person name="Taylor A."/>
            <person name="Grigoriev I.V."/>
            <person name="Nagy L.G."/>
            <person name="Martin F."/>
            <person name="Kauserud H."/>
        </authorList>
    </citation>
    <scope>NUCLEOTIDE SEQUENCE</scope>
    <source>
        <strain evidence="2">9144</strain>
    </source>
</reference>
<proteinExistence type="predicted"/>
<sequence length="577" mass="62823">MSEHTSLVLDNGDLIQFPPITYADATDIASKFPELAAKVLNEPLASPVRAARDVELAEPEGEAIYPRSIVVERMALSPPHTPDRPNWALAPDDPESSPVRTYNDSWSRRARGGPPSRRQSSTYAQGQEELEEMGQFGRRSSQSERFSGQGHGVGAGERGHDMPPHLAAEAARDSAMSASFQSYSPSRSSAPPLDAWGPATGGGAPVENSALAPAADEWIQIHDGWAVRGAEKHSEAHGRPDGAALDEWTPVHDGWAVRHDGADQPMEAHHRPDGGAVNEWTTRHDPWTENHDRQTLEPQNKCEAPSRIRGSSPFRDRMNDSANQSDRSGSFSADVLYVRPPVQSSIASLAASHAAEMGRRDAREHIPVEFDYFAHSNAIDWTSSAPTKPGQNAFSPSQRVSSPAHDSGDASHAQHSATSSPDRRASENHLNNGGHDDDFQVNLPPSASTFVVGSMKSDWQYRDGESHRRASPASSWGPPGSDRVQEHRDGGRGKAGDSHEFTTGNDGYDRGQESNNRFCGGGSAYESRGKRLPTQNEEYRKFRESMGYGSGPRYSDAQRGSYGARNLLLPAADNWNY</sequence>
<organism evidence="2 3">
    <name type="scientific">Mycena pura</name>
    <dbReference type="NCBI Taxonomy" id="153505"/>
    <lineage>
        <taxon>Eukaryota</taxon>
        <taxon>Fungi</taxon>
        <taxon>Dikarya</taxon>
        <taxon>Basidiomycota</taxon>
        <taxon>Agaricomycotina</taxon>
        <taxon>Agaricomycetes</taxon>
        <taxon>Agaricomycetidae</taxon>
        <taxon>Agaricales</taxon>
        <taxon>Marasmiineae</taxon>
        <taxon>Mycenaceae</taxon>
        <taxon>Mycena</taxon>
    </lineage>
</organism>
<dbReference type="EMBL" id="JARJCW010000002">
    <property type="protein sequence ID" value="KAJ7228392.1"/>
    <property type="molecule type" value="Genomic_DNA"/>
</dbReference>
<gene>
    <name evidence="2" type="ORF">GGX14DRAFT_412996</name>
</gene>
<feature type="region of interest" description="Disordered" evidence="1">
    <location>
        <begin position="265"/>
        <end position="332"/>
    </location>
</feature>
<feature type="compositionally biased region" description="Low complexity" evidence="1">
    <location>
        <begin position="167"/>
        <end position="179"/>
    </location>
</feature>
<evidence type="ECO:0000313" key="3">
    <source>
        <dbReference type="Proteomes" id="UP001219525"/>
    </source>
</evidence>
<evidence type="ECO:0000313" key="2">
    <source>
        <dbReference type="EMBL" id="KAJ7228392.1"/>
    </source>
</evidence>
<feature type="compositionally biased region" description="Basic and acidic residues" evidence="1">
    <location>
        <begin position="281"/>
        <end position="295"/>
    </location>
</feature>
<comment type="caution">
    <text evidence="2">The sequence shown here is derived from an EMBL/GenBank/DDBJ whole genome shotgun (WGS) entry which is preliminary data.</text>
</comment>
<name>A0AAD7E560_9AGAR</name>
<feature type="compositionally biased region" description="Low complexity" evidence="1">
    <location>
        <begin position="471"/>
        <end position="481"/>
    </location>
</feature>
<keyword evidence="3" id="KW-1185">Reference proteome</keyword>
<feature type="region of interest" description="Disordered" evidence="1">
    <location>
        <begin position="461"/>
        <end position="535"/>
    </location>
</feature>
<dbReference type="AlphaFoldDB" id="A0AAD7E560"/>
<feature type="compositionally biased region" description="Basic and acidic residues" evidence="1">
    <location>
        <begin position="483"/>
        <end position="500"/>
    </location>
</feature>
<accession>A0AAD7E560</accession>